<keyword evidence="1" id="KW-0812">Transmembrane</keyword>
<keyword evidence="3" id="KW-1185">Reference proteome</keyword>
<organism evidence="2 3">
    <name type="scientific">Thermocoleostomius sinensis A174</name>
    <dbReference type="NCBI Taxonomy" id="2016057"/>
    <lineage>
        <taxon>Bacteria</taxon>
        <taxon>Bacillati</taxon>
        <taxon>Cyanobacteriota</taxon>
        <taxon>Cyanophyceae</taxon>
        <taxon>Oculatellales</taxon>
        <taxon>Oculatellaceae</taxon>
        <taxon>Thermocoleostomius</taxon>
    </lineage>
</organism>
<dbReference type="EMBL" id="CP113797">
    <property type="protein sequence ID" value="WAL59945.1"/>
    <property type="molecule type" value="Genomic_DNA"/>
</dbReference>
<proteinExistence type="predicted"/>
<feature type="transmembrane region" description="Helical" evidence="1">
    <location>
        <begin position="20"/>
        <end position="41"/>
    </location>
</feature>
<feature type="transmembrane region" description="Helical" evidence="1">
    <location>
        <begin position="108"/>
        <end position="127"/>
    </location>
</feature>
<evidence type="ECO:0000256" key="1">
    <source>
        <dbReference type="SAM" id="Phobius"/>
    </source>
</evidence>
<dbReference type="Proteomes" id="UP001163152">
    <property type="component" value="Chromosome"/>
</dbReference>
<dbReference type="Pfam" id="PF07843">
    <property type="entry name" value="DUF1634"/>
    <property type="match status" value="1"/>
</dbReference>
<dbReference type="KEGG" id="tsin:OXH18_22685"/>
<feature type="transmembrane region" description="Helical" evidence="1">
    <location>
        <begin position="78"/>
        <end position="96"/>
    </location>
</feature>
<gene>
    <name evidence="2" type="ORF">OXH18_22685</name>
</gene>
<keyword evidence="1" id="KW-0472">Membrane</keyword>
<dbReference type="InterPro" id="IPR012861">
    <property type="entry name" value="DUF1634"/>
</dbReference>
<evidence type="ECO:0000313" key="3">
    <source>
        <dbReference type="Proteomes" id="UP001163152"/>
    </source>
</evidence>
<keyword evidence="1" id="KW-1133">Transmembrane helix</keyword>
<evidence type="ECO:0000313" key="2">
    <source>
        <dbReference type="EMBL" id="WAL59945.1"/>
    </source>
</evidence>
<name>A0A9E9CB70_9CYAN</name>
<reference evidence="2" key="1">
    <citation type="submission" date="2022-12" db="EMBL/GenBank/DDBJ databases">
        <title>Polyphasic identification of a Novel Hot-Spring Cyanobacterium Ocullathermofonsia sinensis gen nov. sp. nov. and Genomic Insights on its Adaptations to the Thermal Habitat.</title>
        <authorList>
            <person name="Daroch M."/>
            <person name="Tang J."/>
            <person name="Jiang Y."/>
        </authorList>
    </citation>
    <scope>NUCLEOTIDE SEQUENCE</scope>
    <source>
        <strain evidence="2">PKUAC-SCTA174</strain>
    </source>
</reference>
<accession>A0A9E9CB70</accession>
<dbReference type="AlphaFoldDB" id="A0A9E9CB70"/>
<dbReference type="RefSeq" id="WP_268609764.1">
    <property type="nucleotide sequence ID" value="NZ_CP113797.1"/>
</dbReference>
<protein>
    <submittedName>
        <fullName evidence="2">DUF1634 domain-containing protein</fullName>
    </submittedName>
</protein>
<sequence>MGRRTRTWSDEQIEQTVGNLLRFGVLLAAGVVALGGVLYLFHYGNTTPDYHIFRGEPSSLRSPAGIVSEALLLQRRGLIQFGLLLLIATPIARVAFSAVAFWKQRDHLYVAITLVVLGILCVSLIGLA</sequence>